<feature type="non-terminal residue" evidence="2">
    <location>
        <position position="144"/>
    </location>
</feature>
<reference evidence="2 3" key="1">
    <citation type="journal article" date="2019" name="Nat. Microbiol.">
        <title>Mediterranean grassland soil C-N compound turnover is dependent on rainfall and depth, and is mediated by genomically divergent microorganisms.</title>
        <authorList>
            <person name="Diamond S."/>
            <person name="Andeer P.F."/>
            <person name="Li Z."/>
            <person name="Crits-Christoph A."/>
            <person name="Burstein D."/>
            <person name="Anantharaman K."/>
            <person name="Lane K.R."/>
            <person name="Thomas B.C."/>
            <person name="Pan C."/>
            <person name="Northen T.R."/>
            <person name="Banfield J.F."/>
        </authorList>
    </citation>
    <scope>NUCLEOTIDE SEQUENCE [LARGE SCALE GENOMIC DNA]</scope>
    <source>
        <strain evidence="2">WS_10</strain>
    </source>
</reference>
<proteinExistence type="predicted"/>
<evidence type="ECO:0000313" key="3">
    <source>
        <dbReference type="Proteomes" id="UP000319836"/>
    </source>
</evidence>
<dbReference type="Proteomes" id="UP000319836">
    <property type="component" value="Unassembled WGS sequence"/>
</dbReference>
<evidence type="ECO:0000313" key="2">
    <source>
        <dbReference type="EMBL" id="TMQ68761.1"/>
    </source>
</evidence>
<dbReference type="Gene3D" id="2.120.10.30">
    <property type="entry name" value="TolB, C-terminal domain"/>
    <property type="match status" value="1"/>
</dbReference>
<gene>
    <name evidence="2" type="ORF">E6K80_13895</name>
</gene>
<dbReference type="Pfam" id="PF08450">
    <property type="entry name" value="SGL"/>
    <property type="match status" value="1"/>
</dbReference>
<protein>
    <submittedName>
        <fullName evidence="2">SMP-30/gluconolactonase/LRE family protein</fullName>
    </submittedName>
</protein>
<accession>A0A538TYV8</accession>
<name>A0A538TYV8_UNCEI</name>
<evidence type="ECO:0000259" key="1">
    <source>
        <dbReference type="Pfam" id="PF08450"/>
    </source>
</evidence>
<dbReference type="InterPro" id="IPR013658">
    <property type="entry name" value="SGL"/>
</dbReference>
<dbReference type="EMBL" id="VBPA01000387">
    <property type="protein sequence ID" value="TMQ68761.1"/>
    <property type="molecule type" value="Genomic_DNA"/>
</dbReference>
<dbReference type="InterPro" id="IPR011042">
    <property type="entry name" value="6-blade_b-propeller_TolB-like"/>
</dbReference>
<organism evidence="2 3">
    <name type="scientific">Eiseniibacteriota bacterium</name>
    <dbReference type="NCBI Taxonomy" id="2212470"/>
    <lineage>
        <taxon>Bacteria</taxon>
        <taxon>Candidatus Eiseniibacteriota</taxon>
    </lineage>
</organism>
<dbReference type="SUPFAM" id="SSF63829">
    <property type="entry name" value="Calcium-dependent phosphotriesterase"/>
    <property type="match status" value="1"/>
</dbReference>
<feature type="non-terminal residue" evidence="2">
    <location>
        <position position="1"/>
    </location>
</feature>
<feature type="domain" description="SMP-30/Gluconolactonase/LRE-like region" evidence="1">
    <location>
        <begin position="33"/>
        <end position="143"/>
    </location>
</feature>
<sequence length="144" mass="14963">GARTVIAVDLDGKSEIVVRVPTVRGSGLDPVTSGPYSIDWLPDGRLLVVSGRDRLLLRREPDGSLVTHANLAGLCDHPWNEIVVDGRGNAYLDSIGFDFPGGPIAPGVLGLVTAGGSVRRVADGLGFPNGLVVTPDDSTLIVAE</sequence>
<dbReference type="AlphaFoldDB" id="A0A538TYV8"/>
<comment type="caution">
    <text evidence="2">The sequence shown here is derived from an EMBL/GenBank/DDBJ whole genome shotgun (WGS) entry which is preliminary data.</text>
</comment>